<feature type="domain" description="UspA" evidence="2">
    <location>
        <begin position="32"/>
        <end position="158"/>
    </location>
</feature>
<dbReference type="Proteomes" id="UP000523447">
    <property type="component" value="Unassembled WGS sequence"/>
</dbReference>
<dbReference type="PANTHER" id="PTHR46553">
    <property type="entry name" value="ADENINE NUCLEOTIDE ALPHA HYDROLASES-LIKE SUPERFAMILY PROTEIN"/>
    <property type="match status" value="1"/>
</dbReference>
<dbReference type="InterPro" id="IPR006016">
    <property type="entry name" value="UspA"/>
</dbReference>
<dbReference type="InterPro" id="IPR006015">
    <property type="entry name" value="Universal_stress_UspA"/>
</dbReference>
<dbReference type="Pfam" id="PF00582">
    <property type="entry name" value="Usp"/>
    <property type="match status" value="2"/>
</dbReference>
<dbReference type="RefSeq" id="WP_083892772.1">
    <property type="nucleotide sequence ID" value="NZ_CAWPHS010000007.1"/>
</dbReference>
<dbReference type="PANTHER" id="PTHR46553:SF3">
    <property type="entry name" value="ADENINE NUCLEOTIDE ALPHA HYDROLASES-LIKE SUPERFAMILY PROTEIN"/>
    <property type="match status" value="1"/>
</dbReference>
<comment type="similarity">
    <text evidence="1">Belongs to the universal stress protein A family.</text>
</comment>
<organism evidence="3 4">
    <name type="scientific">Nocardia veterana</name>
    <dbReference type="NCBI Taxonomy" id="132249"/>
    <lineage>
        <taxon>Bacteria</taxon>
        <taxon>Bacillati</taxon>
        <taxon>Actinomycetota</taxon>
        <taxon>Actinomycetes</taxon>
        <taxon>Mycobacteriales</taxon>
        <taxon>Nocardiaceae</taxon>
        <taxon>Nocardia</taxon>
    </lineage>
</organism>
<dbReference type="EMBL" id="JAAXPE010000015">
    <property type="protein sequence ID" value="NKY87125.1"/>
    <property type="molecule type" value="Genomic_DNA"/>
</dbReference>
<feature type="domain" description="UspA" evidence="2">
    <location>
        <begin position="168"/>
        <end position="297"/>
    </location>
</feature>
<evidence type="ECO:0000313" key="3">
    <source>
        <dbReference type="EMBL" id="NKY87125.1"/>
    </source>
</evidence>
<dbReference type="InterPro" id="IPR014729">
    <property type="entry name" value="Rossmann-like_a/b/a_fold"/>
</dbReference>
<dbReference type="AlphaFoldDB" id="A0A7X6RIH3"/>
<dbReference type="SUPFAM" id="SSF52402">
    <property type="entry name" value="Adenine nucleotide alpha hydrolases-like"/>
    <property type="match status" value="2"/>
</dbReference>
<protein>
    <submittedName>
        <fullName evidence="3">Universal stress protein</fullName>
    </submittedName>
</protein>
<gene>
    <name evidence="3" type="ORF">HGA07_15965</name>
</gene>
<accession>A0A7X6RIH3</accession>
<evidence type="ECO:0000259" key="2">
    <source>
        <dbReference type="Pfam" id="PF00582"/>
    </source>
</evidence>
<dbReference type="PRINTS" id="PR01438">
    <property type="entry name" value="UNVRSLSTRESS"/>
</dbReference>
<reference evidence="3 4" key="1">
    <citation type="submission" date="2020-04" db="EMBL/GenBank/DDBJ databases">
        <title>MicrobeNet Type strains.</title>
        <authorList>
            <person name="Nicholson A.C."/>
        </authorList>
    </citation>
    <scope>NUCLEOTIDE SEQUENCE [LARGE SCALE GENOMIC DNA]</scope>
    <source>
        <strain evidence="3 4">DSM 44445</strain>
    </source>
</reference>
<evidence type="ECO:0000256" key="1">
    <source>
        <dbReference type="ARBA" id="ARBA00008791"/>
    </source>
</evidence>
<keyword evidence="4" id="KW-1185">Reference proteome</keyword>
<sequence length="299" mass="31393">MFISSAREFHRRKKSHSTTDAATFADSDSLPVVVAVDGSESSFRATVWAAAEAILQRAPLHIIAFRLFSGGRCDSTWNDVGPILEAAVRAARAVMAGRGLLVTSQSATPPILPVLVAASRSARMLVVGGSMEGVNRASVGSVGTMLARHARCSVAVVPSEFDRAPCDRPVLVGIDGTECSLPGLAAAFDAASRRRVELIALDAWCDGNELSLPGACGSGGRGAATAPAVCLADWAERYPDVRVRRDLLCGNAARSLQRHSDLPQLLVIGHLGSVHALSEATISALLDVVRCPLLVARPR</sequence>
<proteinExistence type="inferred from homology"/>
<evidence type="ECO:0000313" key="4">
    <source>
        <dbReference type="Proteomes" id="UP000523447"/>
    </source>
</evidence>
<dbReference type="Gene3D" id="3.40.50.620">
    <property type="entry name" value="HUPs"/>
    <property type="match status" value="2"/>
</dbReference>
<comment type="caution">
    <text evidence="3">The sequence shown here is derived from an EMBL/GenBank/DDBJ whole genome shotgun (WGS) entry which is preliminary data.</text>
</comment>
<name>A0A7X6RIH3_9NOCA</name>